<keyword evidence="2" id="KW-1185">Reference proteome</keyword>
<dbReference type="Proteomes" id="UP001430360">
    <property type="component" value="Unassembled WGS sequence"/>
</dbReference>
<proteinExistence type="predicted"/>
<organism evidence="1 2">
    <name type="scientific">Luteimonas fraxinea</name>
    <dbReference type="NCBI Taxonomy" id="2901869"/>
    <lineage>
        <taxon>Bacteria</taxon>
        <taxon>Pseudomonadati</taxon>
        <taxon>Pseudomonadota</taxon>
        <taxon>Gammaproteobacteria</taxon>
        <taxon>Lysobacterales</taxon>
        <taxon>Lysobacteraceae</taxon>
        <taxon>Luteimonas</taxon>
    </lineage>
</organism>
<protein>
    <recommendedName>
        <fullName evidence="3">Transmembrane protein</fullName>
    </recommendedName>
</protein>
<evidence type="ECO:0000313" key="2">
    <source>
        <dbReference type="Proteomes" id="UP001430360"/>
    </source>
</evidence>
<accession>A0ABS8UAZ9</accession>
<dbReference type="EMBL" id="JAJQKU010000002">
    <property type="protein sequence ID" value="MCD9096658.1"/>
    <property type="molecule type" value="Genomic_DNA"/>
</dbReference>
<evidence type="ECO:0008006" key="3">
    <source>
        <dbReference type="Google" id="ProtNLM"/>
    </source>
</evidence>
<comment type="caution">
    <text evidence="1">The sequence shown here is derived from an EMBL/GenBank/DDBJ whole genome shotgun (WGS) entry which is preliminary data.</text>
</comment>
<reference evidence="1" key="2">
    <citation type="journal article" date="2022" name="Syst. Appl. Microbiol.">
        <title>Physiological and genomic characterisation of Luteimonas fraxinea sp. nov., a bacterial species associated with trees tolerant to ash dieback.</title>
        <authorList>
            <person name="Ulrich K."/>
            <person name="Becker R."/>
            <person name="Behrendt U."/>
            <person name="Kube M."/>
            <person name="Schneck V."/>
            <person name="Ulrich A."/>
        </authorList>
    </citation>
    <scope>NUCLEOTIDE SEQUENCE</scope>
    <source>
        <strain evidence="1">A1P009</strain>
    </source>
</reference>
<sequence length="134" mass="14798">MLAWLFTQYRTAGDLRFGSKWLSLHGRLFLGSPESYGMGHLSEQVRRSYYYLRADRVPPVDDANAYTNWTKDRLYASQVQQVSERWVAKASFVVGASLCMALCVGGWLVRKAEAPPPPAFAIVTPAVVAAQGGA</sequence>
<gene>
    <name evidence="1" type="ORF">LTT95_06850</name>
</gene>
<reference evidence="1" key="1">
    <citation type="submission" date="2021-12" db="EMBL/GenBank/DDBJ databases">
        <authorList>
            <person name="Ulrich A."/>
        </authorList>
    </citation>
    <scope>NUCLEOTIDE SEQUENCE</scope>
    <source>
        <strain evidence="1">A1P009</strain>
    </source>
</reference>
<name>A0ABS8UAZ9_9GAMM</name>
<evidence type="ECO:0000313" key="1">
    <source>
        <dbReference type="EMBL" id="MCD9096658.1"/>
    </source>
</evidence>
<dbReference type="RefSeq" id="WP_232135476.1">
    <property type="nucleotide sequence ID" value="NZ_JAJQKU010000002.1"/>
</dbReference>